<dbReference type="CDD" id="cd00118">
    <property type="entry name" value="LysM"/>
    <property type="match status" value="1"/>
</dbReference>
<feature type="domain" description="LysM" evidence="14">
    <location>
        <begin position="338"/>
        <end position="386"/>
    </location>
</feature>
<dbReference type="Pfam" id="PF15474">
    <property type="entry name" value="MU117"/>
    <property type="match status" value="1"/>
</dbReference>
<dbReference type="SUPFAM" id="SSF57016">
    <property type="entry name" value="Plant lectins/antimicrobial peptides"/>
    <property type="match status" value="1"/>
</dbReference>
<dbReference type="VEuPathDB" id="FungiDB:EYZ11_011793"/>
<name>A0A5M9MFS1_9EURO</name>
<dbReference type="PRINTS" id="PR00977">
    <property type="entry name" value="SCYTLDPTASE"/>
</dbReference>
<dbReference type="Gene3D" id="3.10.50.10">
    <property type="match status" value="1"/>
</dbReference>
<dbReference type="InterPro" id="IPR001223">
    <property type="entry name" value="Glyco_hydro18_cat"/>
</dbReference>
<feature type="chain" id="PRO_5024314832" description="chitinase" evidence="13">
    <location>
        <begin position="24"/>
        <end position="1583"/>
    </location>
</feature>
<dbReference type="InterPro" id="IPR018392">
    <property type="entry name" value="LysM"/>
</dbReference>
<keyword evidence="7" id="KW-0843">Virulence</keyword>
<dbReference type="Gene3D" id="2.60.120.700">
    <property type="entry name" value="Peptidase G1"/>
    <property type="match status" value="1"/>
</dbReference>
<keyword evidence="6" id="KW-0146">Chitin degradation</keyword>
<protein>
    <recommendedName>
        <fullName evidence="3">chitinase</fullName>
        <ecNumber evidence="3">3.2.1.14</ecNumber>
    </recommendedName>
</protein>
<evidence type="ECO:0000256" key="7">
    <source>
        <dbReference type="ARBA" id="ARBA00023026"/>
    </source>
</evidence>
<evidence type="ECO:0000256" key="3">
    <source>
        <dbReference type="ARBA" id="ARBA00012729"/>
    </source>
</evidence>
<dbReference type="CDD" id="cd02878">
    <property type="entry name" value="GH18_zymocin_alpha"/>
    <property type="match status" value="1"/>
</dbReference>
<dbReference type="InterPro" id="IPR036779">
    <property type="entry name" value="LysM_dom_sf"/>
</dbReference>
<evidence type="ECO:0000256" key="1">
    <source>
        <dbReference type="ARBA" id="ARBA00000822"/>
    </source>
</evidence>
<dbReference type="GeneID" id="54329948"/>
<dbReference type="InterPro" id="IPR029167">
    <property type="entry name" value="Mug117"/>
</dbReference>
<dbReference type="PROSITE" id="PS01095">
    <property type="entry name" value="GH18_1"/>
    <property type="match status" value="1"/>
</dbReference>
<dbReference type="InterPro" id="IPR024079">
    <property type="entry name" value="MetalloPept_cat_dom_sf"/>
</dbReference>
<dbReference type="CDD" id="cd13426">
    <property type="entry name" value="Peptidase_G1"/>
    <property type="match status" value="1"/>
</dbReference>
<keyword evidence="9 12" id="KW-0326">Glycosidase</keyword>
<dbReference type="SMART" id="SM00257">
    <property type="entry name" value="LysM"/>
    <property type="match status" value="2"/>
</dbReference>
<dbReference type="InterPro" id="IPR000250">
    <property type="entry name" value="Peptidase_G1"/>
</dbReference>
<dbReference type="Gene3D" id="3.40.390.10">
    <property type="entry name" value="Collagenase (Catalytic Domain)"/>
    <property type="match status" value="1"/>
</dbReference>
<dbReference type="VEuPathDB" id="FungiDB:EYZ11_012794"/>
<dbReference type="PROSITE" id="PS51910">
    <property type="entry name" value="GH18_2"/>
    <property type="match status" value="1"/>
</dbReference>
<gene>
    <name evidence="16" type="ORF">ATNIH1004_007246</name>
</gene>
<evidence type="ECO:0000256" key="11">
    <source>
        <dbReference type="PIRSR" id="PIRSR600250-50"/>
    </source>
</evidence>
<evidence type="ECO:0000259" key="15">
    <source>
        <dbReference type="PROSITE" id="PS51910"/>
    </source>
</evidence>
<dbReference type="Gene3D" id="3.20.20.80">
    <property type="entry name" value="Glycosidases"/>
    <property type="match status" value="1"/>
</dbReference>
<dbReference type="SUPFAM" id="SSF54556">
    <property type="entry name" value="Chitinase insertion domain"/>
    <property type="match status" value="1"/>
</dbReference>
<dbReference type="GO" id="GO:0008237">
    <property type="term" value="F:metallopeptidase activity"/>
    <property type="evidence" value="ECO:0007669"/>
    <property type="project" value="InterPro"/>
</dbReference>
<dbReference type="PROSITE" id="PS51782">
    <property type="entry name" value="LYSM"/>
    <property type="match status" value="2"/>
</dbReference>
<dbReference type="GO" id="GO:0008061">
    <property type="term" value="F:chitin binding"/>
    <property type="evidence" value="ECO:0007669"/>
    <property type="project" value="UniProtKB-KW"/>
</dbReference>
<dbReference type="CDD" id="cd00035">
    <property type="entry name" value="ChtBD1"/>
    <property type="match status" value="1"/>
</dbReference>
<reference evidence="16 17" key="1">
    <citation type="submission" date="2019-08" db="EMBL/GenBank/DDBJ databases">
        <title>The genome sequence of a newly discovered highly antifungal drug resistant Aspergillus species, Aspergillus tanneri NIH 1004.</title>
        <authorList>
            <person name="Mounaud S."/>
            <person name="Singh I."/>
            <person name="Joardar V."/>
            <person name="Pakala S."/>
            <person name="Pakala S."/>
            <person name="Venepally P."/>
            <person name="Chung J.K."/>
            <person name="Losada L."/>
            <person name="Nierman W.C."/>
        </authorList>
    </citation>
    <scope>NUCLEOTIDE SEQUENCE [LARGE SCALE GENOMIC DNA]</scope>
    <source>
        <strain evidence="16 17">NIH1004</strain>
    </source>
</reference>
<evidence type="ECO:0000256" key="8">
    <source>
        <dbReference type="ARBA" id="ARBA00023277"/>
    </source>
</evidence>
<dbReference type="InterPro" id="IPR029070">
    <property type="entry name" value="Chitinase_insertion_sf"/>
</dbReference>
<proteinExistence type="inferred from homology"/>
<dbReference type="InterPro" id="IPR038656">
    <property type="entry name" value="Peptidase_G1_sf"/>
</dbReference>
<dbReference type="EC" id="3.2.1.14" evidence="3"/>
<dbReference type="SMART" id="SM00636">
    <property type="entry name" value="Glyco_18"/>
    <property type="match status" value="1"/>
</dbReference>
<comment type="similarity">
    <text evidence="2">Belongs to the glycosyl hydrolase 18 family. Chitinase class V subfamily.</text>
</comment>
<keyword evidence="10" id="KW-0624">Polysaccharide degradation</keyword>
<dbReference type="Gene3D" id="3.10.350.10">
    <property type="entry name" value="LysM domain"/>
    <property type="match status" value="2"/>
</dbReference>
<dbReference type="GO" id="GO:0000272">
    <property type="term" value="P:polysaccharide catabolic process"/>
    <property type="evidence" value="ECO:0007669"/>
    <property type="project" value="UniProtKB-KW"/>
</dbReference>
<dbReference type="PANTHER" id="PTHR47700">
    <property type="entry name" value="V CHITINASE, PUTATIVE (AFU_ORTHOLOGUE AFUA_6G13720)-RELATED"/>
    <property type="match status" value="1"/>
</dbReference>
<feature type="active site" description="Proton acceptor" evidence="11">
    <location>
        <position position="1517"/>
    </location>
</feature>
<evidence type="ECO:0000256" key="2">
    <source>
        <dbReference type="ARBA" id="ARBA00008682"/>
    </source>
</evidence>
<dbReference type="Pfam" id="PF01476">
    <property type="entry name" value="LysM"/>
    <property type="match status" value="2"/>
</dbReference>
<dbReference type="InterPro" id="IPR013320">
    <property type="entry name" value="ConA-like_dom_sf"/>
</dbReference>
<dbReference type="SUPFAM" id="SSF54106">
    <property type="entry name" value="LysM domain"/>
    <property type="match status" value="1"/>
</dbReference>
<dbReference type="InterPro" id="IPR036861">
    <property type="entry name" value="Endochitinase-like_sf"/>
</dbReference>
<evidence type="ECO:0000256" key="5">
    <source>
        <dbReference type="ARBA" id="ARBA00022801"/>
    </source>
</evidence>
<organism evidence="16 17">
    <name type="scientific">Aspergillus tanneri</name>
    <dbReference type="NCBI Taxonomy" id="1220188"/>
    <lineage>
        <taxon>Eukaryota</taxon>
        <taxon>Fungi</taxon>
        <taxon>Dikarya</taxon>
        <taxon>Ascomycota</taxon>
        <taxon>Pezizomycotina</taxon>
        <taxon>Eurotiomycetes</taxon>
        <taxon>Eurotiomycetidae</taxon>
        <taxon>Eurotiales</taxon>
        <taxon>Aspergillaceae</taxon>
        <taxon>Aspergillus</taxon>
        <taxon>Aspergillus subgen. Circumdati</taxon>
    </lineage>
</organism>
<dbReference type="SUPFAM" id="SSF51445">
    <property type="entry name" value="(Trans)glycosidases"/>
    <property type="match status" value="1"/>
</dbReference>
<dbReference type="InterPro" id="IPR053214">
    <property type="entry name" value="LysM12-like"/>
</dbReference>
<dbReference type="Pfam" id="PF00704">
    <property type="entry name" value="Glyco_hydro_18"/>
    <property type="match status" value="1"/>
</dbReference>
<evidence type="ECO:0000256" key="10">
    <source>
        <dbReference type="ARBA" id="ARBA00023326"/>
    </source>
</evidence>
<comment type="catalytic activity">
    <reaction evidence="1">
        <text>Random endo-hydrolysis of N-acetyl-beta-D-glucosaminide (1-&gt;4)-beta-linkages in chitin and chitodextrins.</text>
        <dbReference type="EC" id="3.2.1.14"/>
    </reaction>
</comment>
<dbReference type="PANTHER" id="PTHR47700:SF2">
    <property type="entry name" value="CHITINASE"/>
    <property type="match status" value="1"/>
</dbReference>
<dbReference type="VEuPathDB" id="FungiDB:EYZ11_010716"/>
<dbReference type="RefSeq" id="XP_033425186.1">
    <property type="nucleotide sequence ID" value="XM_033571871.1"/>
</dbReference>
<feature type="signal peptide" evidence="13">
    <location>
        <begin position="1"/>
        <end position="23"/>
    </location>
</feature>
<keyword evidence="5 12" id="KW-0378">Hydrolase</keyword>
<dbReference type="GO" id="GO:0008843">
    <property type="term" value="F:endochitinase activity"/>
    <property type="evidence" value="ECO:0007669"/>
    <property type="project" value="UniProtKB-EC"/>
</dbReference>
<keyword evidence="8" id="KW-0119">Carbohydrate metabolism</keyword>
<dbReference type="CDD" id="cd11008">
    <property type="entry name" value="M35_deuterolysin_like"/>
    <property type="match status" value="1"/>
</dbReference>
<feature type="domain" description="LysM" evidence="14">
    <location>
        <begin position="274"/>
        <end position="319"/>
    </location>
</feature>
<dbReference type="InterPro" id="IPR017853">
    <property type="entry name" value="GH"/>
</dbReference>
<dbReference type="GO" id="GO:0070007">
    <property type="term" value="F:glutamic-type endopeptidase activity"/>
    <property type="evidence" value="ECO:0007669"/>
    <property type="project" value="InterPro"/>
</dbReference>
<keyword evidence="13" id="KW-0732">Signal</keyword>
<dbReference type="SUPFAM" id="SSF55486">
    <property type="entry name" value="Metalloproteases ('zincins'), catalytic domain"/>
    <property type="match status" value="1"/>
</dbReference>
<keyword evidence="4" id="KW-0147">Chitin-binding</keyword>
<evidence type="ECO:0000313" key="16">
    <source>
        <dbReference type="EMBL" id="KAA8645825.1"/>
    </source>
</evidence>
<evidence type="ECO:0000256" key="9">
    <source>
        <dbReference type="ARBA" id="ARBA00023295"/>
    </source>
</evidence>
<dbReference type="SUPFAM" id="SSF49899">
    <property type="entry name" value="Concanavalin A-like lectins/glucanases"/>
    <property type="match status" value="1"/>
</dbReference>
<feature type="domain" description="GH18" evidence="15">
    <location>
        <begin position="481"/>
        <end position="846"/>
    </location>
</feature>
<evidence type="ECO:0000256" key="4">
    <source>
        <dbReference type="ARBA" id="ARBA00022669"/>
    </source>
</evidence>
<dbReference type="InterPro" id="IPR001579">
    <property type="entry name" value="Glyco_hydro_18_chit_AS"/>
</dbReference>
<dbReference type="GO" id="GO:0006032">
    <property type="term" value="P:chitin catabolic process"/>
    <property type="evidence" value="ECO:0007669"/>
    <property type="project" value="UniProtKB-KW"/>
</dbReference>
<dbReference type="OrthoDB" id="4410845at2759"/>
<dbReference type="GO" id="GO:0006508">
    <property type="term" value="P:proteolysis"/>
    <property type="evidence" value="ECO:0007669"/>
    <property type="project" value="InterPro"/>
</dbReference>
<comment type="caution">
    <text evidence="16">The sequence shown here is derived from an EMBL/GenBank/DDBJ whole genome shotgun (WGS) entry which is preliminary data.</text>
</comment>
<evidence type="ECO:0000259" key="14">
    <source>
        <dbReference type="PROSITE" id="PS51782"/>
    </source>
</evidence>
<evidence type="ECO:0000313" key="17">
    <source>
        <dbReference type="Proteomes" id="UP000324241"/>
    </source>
</evidence>
<accession>A0A5M9MFS1</accession>
<dbReference type="Proteomes" id="UP000324241">
    <property type="component" value="Unassembled WGS sequence"/>
</dbReference>
<dbReference type="Pfam" id="PF01828">
    <property type="entry name" value="Peptidase_A4"/>
    <property type="match status" value="1"/>
</dbReference>
<dbReference type="InterPro" id="IPR011583">
    <property type="entry name" value="Chitinase_II/V-like_cat"/>
</dbReference>
<evidence type="ECO:0000256" key="13">
    <source>
        <dbReference type="SAM" id="SignalP"/>
    </source>
</evidence>
<dbReference type="EMBL" id="QUQM01000007">
    <property type="protein sequence ID" value="KAA8645825.1"/>
    <property type="molecule type" value="Genomic_DNA"/>
</dbReference>
<evidence type="ECO:0000256" key="6">
    <source>
        <dbReference type="ARBA" id="ARBA00023024"/>
    </source>
</evidence>
<sequence length="1583" mass="170875">MRPFTSAILLNLSGLLVAPTATAAKFDSQIERCPQACSVTGTSSTNWTSYHSLSRLDRCRETAVFSFNIFNSLDDQTTIKACTVTDAVSSSDSRQTLSTRASGTSMPVSLQLASWDSTTSDSASLSSMSKALAGLQSQVAGTANFGNASTILFANHGDIITGLYVGSSIDSTTAVGELANIVTSASLDSGLGEALAVQACNTDQNAAHTMGLIVTRTRSSPLLQSALQSWANATCVEGYHRVTSTNITVSELPTSIATEKRSVGLVEKREGTCDYVLVVSGDSCASLVSKCGITAADLAKYNPSNTLCSSLAVGQPICCSKGSLPDLTPQPNKDGTCYSYTVKDGDYCALLAEKNYITVDKIEKYNAETWGWMGCKNLQLDGVICLSSGKPPMPGVLSNAVCGPQVEGSTRPSDWSDIGSLNPCPLNACCNIWGQCGITPDFCTPSKSTTGAPGTAAEGEYGCISNCGTSITNNDAAPSELISIGYYEAFGVDRTCLAMQASQLPSSYSHVHFAFGQISSNFDVDISGYKSQFEAFANQKYFKRILSFGGWSFSTDLDSYPIFRDGVTDANRLTFAQNVAAFVEKYNLDGVDFDWEYPSAPDLPGIPAGSKEEGPNYLSFLKTVRSLLPSNKSLSIAAPASYWYLKGFPIAEMAEVLDYIVFMTYDLHGQWDWDNSFVNPGCENGNCLRSHVNLTETEYALAMITKAGVPANKVVVGIASYGRSFGMEDPSCTGPSCLFTGPNSTATPGDCTNTAGYISQAELSQLTSGSNLRRDVTSWYDSDSDSDMMTYGDGTWVAYMSQATKASRIKRYASYGFKGSVEWALDLAQFVLGPNDEASKIDINKAKETFTDALALSDYDISEFDTYNFTDLATRLFGFDGCTDAQEKAITSGWQQSWKIMNHMYQVAKKGIDFNEAAAVEFLGPPAYNQQEQSDFIAAFKQLSTIQPGWGGWFAWKLAVRCDDFKYMCPCNIETGVIAYTVQKDPKHQEPSISFCPKYFNLPTLDSKIKEWANKETNIPSDYADMDNYYPNQGATWIHELLHVDWASLKGDPHITDLKVGYNTIRGRKWFEAYGPTYTKSLARLGGATGFWTLQNADSLTLYALAKYVQKQLGNIYPHLPLAPAPPIGVELPLTNPGVYTIYPNGTGELDSEINVWSPSDGICAAVDDVDTATKASSRVTVNGIPVESEYPSDYLSSWSSWAGLTPTTTSTTTTSTTKTTSTVPTATETGYNCKGSIRCGTFHNLHKFCDMAKSFLTETTIYGTTDKDTNSGTCYTDGKNAGFGCGVFVEGDNCQMNGDQMAAAYDHIFQKTGGNCGTALRAPPLSNSLTSKIHHLRSQRSSKPLQKIEPVSLSLLALTETIPPEVRRKYYSPNWAGAVIEAPSPSSTYTYISATMTVPTPTPTDNSTYQAASAWVGIDGATHTAAILQTGVDLYVIDGKPYTDAWYEWYPNIALYYDEFAVNPGDVIVASVQVTAPNSGVCMVENRSTGETVSKTLSAPKSTATVTGRNAEWVVEDFDSGGEPVPFVKFNQVRFEGCAAHADGVEYGLGNATVYELVQDKMIIAGVRVVDGEEMVVTRFGL</sequence>
<evidence type="ECO:0000256" key="12">
    <source>
        <dbReference type="RuleBase" id="RU000489"/>
    </source>
</evidence>